<accession>A0AAE1LUR5</accession>
<evidence type="ECO:0000256" key="1">
    <source>
        <dbReference type="SAM" id="MobiDB-lite"/>
    </source>
</evidence>
<organism evidence="2 3">
    <name type="scientific">Frankliniella fusca</name>
    <dbReference type="NCBI Taxonomy" id="407009"/>
    <lineage>
        <taxon>Eukaryota</taxon>
        <taxon>Metazoa</taxon>
        <taxon>Ecdysozoa</taxon>
        <taxon>Arthropoda</taxon>
        <taxon>Hexapoda</taxon>
        <taxon>Insecta</taxon>
        <taxon>Pterygota</taxon>
        <taxon>Neoptera</taxon>
        <taxon>Paraneoptera</taxon>
        <taxon>Thysanoptera</taxon>
        <taxon>Terebrantia</taxon>
        <taxon>Thripoidea</taxon>
        <taxon>Thripidae</taxon>
        <taxon>Frankliniella</taxon>
    </lineage>
</organism>
<dbReference type="AlphaFoldDB" id="A0AAE1LUR5"/>
<protein>
    <submittedName>
        <fullName evidence="2">Synaptotagmin-13</fullName>
    </submittedName>
</protein>
<feature type="non-terminal residue" evidence="2">
    <location>
        <position position="1"/>
    </location>
</feature>
<reference evidence="2" key="2">
    <citation type="journal article" date="2023" name="BMC Genomics">
        <title>Pest status, molecular evolution, and epigenetic factors derived from the genome assembly of Frankliniella fusca, a thysanopteran phytovirus vector.</title>
        <authorList>
            <person name="Catto M.A."/>
            <person name="Labadie P.E."/>
            <person name="Jacobson A.L."/>
            <person name="Kennedy G.G."/>
            <person name="Srinivasan R."/>
            <person name="Hunt B.G."/>
        </authorList>
    </citation>
    <scope>NUCLEOTIDE SEQUENCE</scope>
    <source>
        <strain evidence="2">PL_HMW_Pooled</strain>
    </source>
</reference>
<sequence length="94" mass="11406">RNGLVQILTCKFIKTKQAIGKEIKVSLIDCIKRITYIEMAQLTHYKRQKERQIKRCLGLKLHLKKKKRKEKKRKQNKRKQNKKETIWSETLMIK</sequence>
<evidence type="ECO:0000313" key="2">
    <source>
        <dbReference type="EMBL" id="KAK3931534.1"/>
    </source>
</evidence>
<evidence type="ECO:0000313" key="3">
    <source>
        <dbReference type="Proteomes" id="UP001219518"/>
    </source>
</evidence>
<reference evidence="2" key="1">
    <citation type="submission" date="2021-07" db="EMBL/GenBank/DDBJ databases">
        <authorList>
            <person name="Catto M.A."/>
            <person name="Jacobson A."/>
            <person name="Kennedy G."/>
            <person name="Labadie P."/>
            <person name="Hunt B.G."/>
            <person name="Srinivasan R."/>
        </authorList>
    </citation>
    <scope>NUCLEOTIDE SEQUENCE</scope>
    <source>
        <strain evidence="2">PL_HMW_Pooled</strain>
        <tissue evidence="2">Head</tissue>
    </source>
</reference>
<comment type="caution">
    <text evidence="2">The sequence shown here is derived from an EMBL/GenBank/DDBJ whole genome shotgun (WGS) entry which is preliminary data.</text>
</comment>
<feature type="region of interest" description="Disordered" evidence="1">
    <location>
        <begin position="64"/>
        <end position="94"/>
    </location>
</feature>
<dbReference type="Proteomes" id="UP001219518">
    <property type="component" value="Unassembled WGS sequence"/>
</dbReference>
<name>A0AAE1LUR5_9NEOP</name>
<feature type="compositionally biased region" description="Basic residues" evidence="1">
    <location>
        <begin position="64"/>
        <end position="81"/>
    </location>
</feature>
<proteinExistence type="predicted"/>
<dbReference type="EMBL" id="JAHWGI010001426">
    <property type="protein sequence ID" value="KAK3931534.1"/>
    <property type="molecule type" value="Genomic_DNA"/>
</dbReference>
<keyword evidence="3" id="KW-1185">Reference proteome</keyword>
<gene>
    <name evidence="2" type="ORF">KUF71_006552</name>
</gene>